<comment type="caution">
    <text evidence="1">The sequence shown here is derived from an EMBL/GenBank/DDBJ whole genome shotgun (WGS) entry which is preliminary data.</text>
</comment>
<sequence>MGGSPTRAWAQFKARVEELGGEVLEPKWLGSAAKHRVQCPKGHETVAIPNRVQQGQGMCRPCSGSDPATAWAGFRARVKELGGTVVELEWLGKDERHRVICPEGHPCNPRPGYVRSGGGICSVCSANDPATAWAAFKTRVKELGGTVVEPEWLGKAKPHRIICRNGHPFSPTPNNIRTGSGRCLRCVGIDPAACWEWFKARVEELGGTVIESAWLGDGTAHRLICREGHRTKTIPSGVKQGQGICRRCAGKTWDVFYVVESADHVKFGITSGDPRPRLRTHAKDGFAVELRIMRELPGDFAPDLEASIRLALADEGLKPVRGREYFPSSATPLILSLADQGLSEIGRQHVGL</sequence>
<organism evidence="1 2">
    <name type="scientific">Streptomyces fuscichromogenes</name>
    <dbReference type="NCBI Taxonomy" id="1324013"/>
    <lineage>
        <taxon>Bacteria</taxon>
        <taxon>Bacillati</taxon>
        <taxon>Actinomycetota</taxon>
        <taxon>Actinomycetes</taxon>
        <taxon>Kitasatosporales</taxon>
        <taxon>Streptomycetaceae</taxon>
        <taxon>Streptomyces</taxon>
    </lineage>
</organism>
<dbReference type="Proteomes" id="UP000653411">
    <property type="component" value="Unassembled WGS sequence"/>
</dbReference>
<evidence type="ECO:0000313" key="2">
    <source>
        <dbReference type="Proteomes" id="UP000653411"/>
    </source>
</evidence>
<evidence type="ECO:0000313" key="1">
    <source>
        <dbReference type="EMBL" id="GGN04983.1"/>
    </source>
</evidence>
<protein>
    <submittedName>
        <fullName evidence="1">Uncharacterized protein</fullName>
    </submittedName>
</protein>
<dbReference type="AlphaFoldDB" id="A0A917XBB3"/>
<reference evidence="1" key="1">
    <citation type="journal article" date="2014" name="Int. J. Syst. Evol. Microbiol.">
        <title>Complete genome sequence of Corynebacterium casei LMG S-19264T (=DSM 44701T), isolated from a smear-ripened cheese.</title>
        <authorList>
            <consortium name="US DOE Joint Genome Institute (JGI-PGF)"/>
            <person name="Walter F."/>
            <person name="Albersmeier A."/>
            <person name="Kalinowski J."/>
            <person name="Ruckert C."/>
        </authorList>
    </citation>
    <scope>NUCLEOTIDE SEQUENCE</scope>
    <source>
        <strain evidence="1">CGMCC 4.7110</strain>
    </source>
</reference>
<gene>
    <name evidence="1" type="ORF">GCM10011578_028550</name>
</gene>
<accession>A0A917XBB3</accession>
<keyword evidence="2" id="KW-1185">Reference proteome</keyword>
<dbReference type="EMBL" id="BMML01000005">
    <property type="protein sequence ID" value="GGN04983.1"/>
    <property type="molecule type" value="Genomic_DNA"/>
</dbReference>
<proteinExistence type="predicted"/>
<name>A0A917XBB3_9ACTN</name>
<reference evidence="1" key="2">
    <citation type="submission" date="2020-09" db="EMBL/GenBank/DDBJ databases">
        <authorList>
            <person name="Sun Q."/>
            <person name="Zhou Y."/>
        </authorList>
    </citation>
    <scope>NUCLEOTIDE SEQUENCE</scope>
    <source>
        <strain evidence="1">CGMCC 4.7110</strain>
    </source>
</reference>